<dbReference type="InterPro" id="IPR000953">
    <property type="entry name" value="Chromo/chromo_shadow_dom"/>
</dbReference>
<dbReference type="InterPro" id="IPR016197">
    <property type="entry name" value="Chromo-like_dom_sf"/>
</dbReference>
<evidence type="ECO:0000256" key="1">
    <source>
        <dbReference type="ARBA" id="ARBA00011353"/>
    </source>
</evidence>
<sequence length="184" mass="20785">MAQLAINGRDAASTGSELAAAQQRQEEYLNYSRAAAPHYAVNLKVWLDLRNVRIDRLSRKLDAQHVKFTVLEAIGSHAYRLDTPPGVHNVFHVSLLRPAANDPFPSQLNGDYQPPPKLVDGEAEYAIEEILEECERRIGRGRRTEYLVKWVGYERPTWEPATNLADTAALDAWESRHPKREGGE</sequence>
<protein>
    <recommendedName>
        <fullName evidence="2">Chromo domain-containing protein</fullName>
    </recommendedName>
</protein>
<organism evidence="3 4">
    <name type="scientific">Aspergillus felis</name>
    <dbReference type="NCBI Taxonomy" id="1287682"/>
    <lineage>
        <taxon>Eukaryota</taxon>
        <taxon>Fungi</taxon>
        <taxon>Dikarya</taxon>
        <taxon>Ascomycota</taxon>
        <taxon>Pezizomycotina</taxon>
        <taxon>Eurotiomycetes</taxon>
        <taxon>Eurotiomycetidae</taxon>
        <taxon>Eurotiales</taxon>
        <taxon>Aspergillaceae</taxon>
        <taxon>Aspergillus</taxon>
        <taxon>Aspergillus subgen. Fumigati</taxon>
    </lineage>
</organism>
<dbReference type="OrthoDB" id="4509506at2759"/>
<dbReference type="Pfam" id="PF00385">
    <property type="entry name" value="Chromo"/>
    <property type="match status" value="1"/>
</dbReference>
<dbReference type="AlphaFoldDB" id="A0A8H6UYC0"/>
<dbReference type="CDD" id="cd18971">
    <property type="entry name" value="CD_POL_like"/>
    <property type="match status" value="1"/>
</dbReference>
<dbReference type="InterPro" id="IPR056924">
    <property type="entry name" value="SH3_Tf2-1"/>
</dbReference>
<dbReference type="SMART" id="SM00298">
    <property type="entry name" value="CHROMO"/>
    <property type="match status" value="1"/>
</dbReference>
<dbReference type="Pfam" id="PF24626">
    <property type="entry name" value="SH3_Tf2-1"/>
    <property type="match status" value="1"/>
</dbReference>
<dbReference type="PROSITE" id="PS50013">
    <property type="entry name" value="CHROMO_2"/>
    <property type="match status" value="1"/>
</dbReference>
<feature type="domain" description="Chromo" evidence="2">
    <location>
        <begin position="125"/>
        <end position="184"/>
    </location>
</feature>
<evidence type="ECO:0000313" key="4">
    <source>
        <dbReference type="Proteomes" id="UP000654922"/>
    </source>
</evidence>
<reference evidence="3" key="1">
    <citation type="submission" date="2020-06" db="EMBL/GenBank/DDBJ databases">
        <title>Draft genome sequences of strains closely related to Aspergillus parafelis and Aspergillus hiratsukae.</title>
        <authorList>
            <person name="Dos Santos R.A.C."/>
            <person name="Rivero-Menendez O."/>
            <person name="Steenwyk J.L."/>
            <person name="Mead M.E."/>
            <person name="Goldman G.H."/>
            <person name="Alastruey-Izquierdo A."/>
            <person name="Rokas A."/>
        </authorList>
    </citation>
    <scope>NUCLEOTIDE SEQUENCE</scope>
    <source>
        <strain evidence="3">CNM-CM5623</strain>
    </source>
</reference>
<dbReference type="GO" id="GO:0006338">
    <property type="term" value="P:chromatin remodeling"/>
    <property type="evidence" value="ECO:0007669"/>
    <property type="project" value="UniProtKB-ARBA"/>
</dbReference>
<dbReference type="Gene3D" id="2.40.50.40">
    <property type="match status" value="1"/>
</dbReference>
<accession>A0A8H6UYC0</accession>
<comment type="caution">
    <text evidence="3">The sequence shown here is derived from an EMBL/GenBank/DDBJ whole genome shotgun (WGS) entry which is preliminary data.</text>
</comment>
<evidence type="ECO:0000313" key="3">
    <source>
        <dbReference type="EMBL" id="KAF7171748.1"/>
    </source>
</evidence>
<dbReference type="Proteomes" id="UP000654922">
    <property type="component" value="Unassembled WGS sequence"/>
</dbReference>
<evidence type="ECO:0000259" key="2">
    <source>
        <dbReference type="PROSITE" id="PS50013"/>
    </source>
</evidence>
<dbReference type="InterPro" id="IPR023780">
    <property type="entry name" value="Chromo_domain"/>
</dbReference>
<proteinExistence type="predicted"/>
<gene>
    <name evidence="3" type="ORF">CNMCM5623_004040</name>
</gene>
<dbReference type="SUPFAM" id="SSF54160">
    <property type="entry name" value="Chromo domain-like"/>
    <property type="match status" value="1"/>
</dbReference>
<comment type="subunit">
    <text evidence="1">Component of the NuA4 histone acetyltransferase complex.</text>
</comment>
<dbReference type="EMBL" id="JACBAE010001168">
    <property type="protein sequence ID" value="KAF7171748.1"/>
    <property type="molecule type" value="Genomic_DNA"/>
</dbReference>
<name>A0A8H6UYC0_9EURO</name>